<keyword evidence="1" id="KW-0472">Membrane</keyword>
<organism evidence="2 3">
    <name type="scientific">Acanthocheilonema viteae</name>
    <name type="common">Filarial nematode worm</name>
    <name type="synonym">Dipetalonema viteae</name>
    <dbReference type="NCBI Taxonomy" id="6277"/>
    <lineage>
        <taxon>Eukaryota</taxon>
        <taxon>Metazoa</taxon>
        <taxon>Ecdysozoa</taxon>
        <taxon>Nematoda</taxon>
        <taxon>Chromadorea</taxon>
        <taxon>Rhabditida</taxon>
        <taxon>Spirurina</taxon>
        <taxon>Spiruromorpha</taxon>
        <taxon>Filarioidea</taxon>
        <taxon>Onchocercidae</taxon>
        <taxon>Acanthocheilonema</taxon>
    </lineage>
</organism>
<evidence type="ECO:0000313" key="3">
    <source>
        <dbReference type="Proteomes" id="UP000276991"/>
    </source>
</evidence>
<sequence length="98" mass="10691">VMGDKYEVLDVYQNNAVPAVPAASNVSPSGSPAGDITPLLDPEVELLKSSTDLYTRKFEPEKEQVKKMPRKLIMIYVGAMILSIIAFNIGVTVGYYAL</sequence>
<gene>
    <name evidence="2" type="ORF">NAV_LOCUS6922</name>
</gene>
<evidence type="ECO:0000256" key="1">
    <source>
        <dbReference type="SAM" id="Phobius"/>
    </source>
</evidence>
<evidence type="ECO:0000313" key="2">
    <source>
        <dbReference type="EMBL" id="VBB32131.1"/>
    </source>
</evidence>
<reference evidence="2 3" key="1">
    <citation type="submission" date="2018-08" db="EMBL/GenBank/DDBJ databases">
        <authorList>
            <person name="Laetsch R D."/>
            <person name="Stevens L."/>
            <person name="Kumar S."/>
            <person name="Blaxter L. M."/>
        </authorList>
    </citation>
    <scope>NUCLEOTIDE SEQUENCE [LARGE SCALE GENOMIC DNA]</scope>
</reference>
<dbReference type="AlphaFoldDB" id="A0A498SQ72"/>
<feature type="transmembrane region" description="Helical" evidence="1">
    <location>
        <begin position="72"/>
        <end position="97"/>
    </location>
</feature>
<protein>
    <submittedName>
        <fullName evidence="2">Uncharacterized protein</fullName>
    </submittedName>
</protein>
<proteinExistence type="predicted"/>
<keyword evidence="3" id="KW-1185">Reference proteome</keyword>
<keyword evidence="1" id="KW-0812">Transmembrane</keyword>
<feature type="non-terminal residue" evidence="2">
    <location>
        <position position="1"/>
    </location>
</feature>
<name>A0A498SQ72_ACAVI</name>
<keyword evidence="1" id="KW-1133">Transmembrane helix</keyword>
<dbReference type="Proteomes" id="UP000276991">
    <property type="component" value="Unassembled WGS sequence"/>
</dbReference>
<dbReference type="OrthoDB" id="5858205at2759"/>
<dbReference type="EMBL" id="UPTC01001554">
    <property type="protein sequence ID" value="VBB32131.1"/>
    <property type="molecule type" value="Genomic_DNA"/>
</dbReference>
<accession>A0A498SQ72</accession>